<keyword evidence="2" id="KW-0472">Membrane</keyword>
<proteinExistence type="predicted"/>
<feature type="compositionally biased region" description="Basic and acidic residues" evidence="1">
    <location>
        <begin position="237"/>
        <end position="247"/>
    </location>
</feature>
<evidence type="ECO:0000313" key="3">
    <source>
        <dbReference type="EMBL" id="MDI6102876.1"/>
    </source>
</evidence>
<organism evidence="3 4">
    <name type="scientific">Actinoplanes sandaracinus</name>
    <dbReference type="NCBI Taxonomy" id="3045177"/>
    <lineage>
        <taxon>Bacteria</taxon>
        <taxon>Bacillati</taxon>
        <taxon>Actinomycetota</taxon>
        <taxon>Actinomycetes</taxon>
        <taxon>Micromonosporales</taxon>
        <taxon>Micromonosporaceae</taxon>
        <taxon>Actinoplanes</taxon>
    </lineage>
</organism>
<evidence type="ECO:0000256" key="1">
    <source>
        <dbReference type="SAM" id="MobiDB-lite"/>
    </source>
</evidence>
<feature type="region of interest" description="Disordered" evidence="1">
    <location>
        <begin position="200"/>
        <end position="247"/>
    </location>
</feature>
<keyword evidence="2" id="KW-1133">Transmembrane helix</keyword>
<feature type="transmembrane region" description="Helical" evidence="2">
    <location>
        <begin position="106"/>
        <end position="128"/>
    </location>
</feature>
<dbReference type="EMBL" id="JASCTH010000022">
    <property type="protein sequence ID" value="MDI6102876.1"/>
    <property type="molecule type" value="Genomic_DNA"/>
</dbReference>
<keyword evidence="4" id="KW-1185">Reference proteome</keyword>
<accession>A0ABT6WTA5</accession>
<feature type="compositionally biased region" description="Polar residues" evidence="1">
    <location>
        <begin position="208"/>
        <end position="227"/>
    </location>
</feature>
<evidence type="ECO:0000313" key="4">
    <source>
        <dbReference type="Proteomes" id="UP001241758"/>
    </source>
</evidence>
<gene>
    <name evidence="3" type="ORF">QLQ12_30085</name>
</gene>
<sequence length="247" mass="25006">MSYAAQPPPVAVPPVARRPVAVSTAVALLWAMAVAGLTYAAGMAAVTPGVVGRLRDAAPGSDTVDNFVTVLWLVAALALVLGVLFVAFFAVLGIALRKGSRLARGIALGVCVFGVLTGCGTLAILAAQRAGEAEPGTLSAALNAAYPSGWIVLNVAVAAAQVVAYLVVGALLLAAPRGFFGGTAEPAAALPGFVPPGQLVAQPPEWASPQTKSFVTGGSEPDQFSDQPTPPKSAASPEHEYWSRPNE</sequence>
<evidence type="ECO:0000256" key="2">
    <source>
        <dbReference type="SAM" id="Phobius"/>
    </source>
</evidence>
<keyword evidence="2" id="KW-0812">Transmembrane</keyword>
<comment type="caution">
    <text evidence="3">The sequence shown here is derived from an EMBL/GenBank/DDBJ whole genome shotgun (WGS) entry which is preliminary data.</text>
</comment>
<protein>
    <recommendedName>
        <fullName evidence="5">DUF2567 domain-containing protein</fullName>
    </recommendedName>
</protein>
<feature type="transmembrane region" description="Helical" evidence="2">
    <location>
        <begin position="27"/>
        <end position="50"/>
    </location>
</feature>
<evidence type="ECO:0008006" key="5">
    <source>
        <dbReference type="Google" id="ProtNLM"/>
    </source>
</evidence>
<feature type="transmembrane region" description="Helical" evidence="2">
    <location>
        <begin position="148"/>
        <end position="173"/>
    </location>
</feature>
<name>A0ABT6WTA5_9ACTN</name>
<reference evidence="3 4" key="1">
    <citation type="submission" date="2023-05" db="EMBL/GenBank/DDBJ databases">
        <title>Actinoplanes sp. NEAU-A12 genome sequencing.</title>
        <authorList>
            <person name="Wang Z.-S."/>
        </authorList>
    </citation>
    <scope>NUCLEOTIDE SEQUENCE [LARGE SCALE GENOMIC DNA]</scope>
    <source>
        <strain evidence="3 4">NEAU-A12</strain>
    </source>
</reference>
<feature type="transmembrane region" description="Helical" evidence="2">
    <location>
        <begin position="70"/>
        <end position="94"/>
    </location>
</feature>
<dbReference type="Proteomes" id="UP001241758">
    <property type="component" value="Unassembled WGS sequence"/>
</dbReference>
<dbReference type="RefSeq" id="WP_282763954.1">
    <property type="nucleotide sequence ID" value="NZ_JASCTH010000022.1"/>
</dbReference>